<feature type="region of interest" description="Disordered" evidence="1">
    <location>
        <begin position="152"/>
        <end position="424"/>
    </location>
</feature>
<gene>
    <name evidence="3" type="ORF">GQ26_0070070</name>
</gene>
<feature type="domain" description="Transcription elongation factor Eaf N-terminal" evidence="2">
    <location>
        <begin position="22"/>
        <end position="137"/>
    </location>
</feature>
<evidence type="ECO:0000259" key="2">
    <source>
        <dbReference type="Pfam" id="PF09816"/>
    </source>
</evidence>
<feature type="compositionally biased region" description="Acidic residues" evidence="1">
    <location>
        <begin position="414"/>
        <end position="424"/>
    </location>
</feature>
<comment type="caution">
    <text evidence="3">The sequence shown here is derived from an EMBL/GenBank/DDBJ whole genome shotgun (WGS) entry which is preliminary data.</text>
</comment>
<dbReference type="eggNOG" id="ENOG502SEGQ">
    <property type="taxonomic scope" value="Eukaryota"/>
</dbReference>
<dbReference type="EMBL" id="JPOX01000007">
    <property type="protein sequence ID" value="KFX50227.1"/>
    <property type="molecule type" value="Genomic_DNA"/>
</dbReference>
<organism evidence="3">
    <name type="scientific">Talaromyces marneffei PM1</name>
    <dbReference type="NCBI Taxonomy" id="1077442"/>
    <lineage>
        <taxon>Eukaryota</taxon>
        <taxon>Fungi</taxon>
        <taxon>Dikarya</taxon>
        <taxon>Ascomycota</taxon>
        <taxon>Pezizomycotina</taxon>
        <taxon>Eurotiomycetes</taxon>
        <taxon>Eurotiomycetidae</taxon>
        <taxon>Eurotiales</taxon>
        <taxon>Trichocomaceae</taxon>
        <taxon>Talaromyces</taxon>
        <taxon>Talaromyces sect. Talaromyces</taxon>
    </lineage>
</organism>
<feature type="compositionally biased region" description="Acidic residues" evidence="1">
    <location>
        <begin position="164"/>
        <end position="177"/>
    </location>
</feature>
<proteinExistence type="predicted"/>
<feature type="compositionally biased region" description="Basic and acidic residues" evidence="1">
    <location>
        <begin position="153"/>
        <end position="163"/>
    </location>
</feature>
<dbReference type="AlphaFoldDB" id="A0A093VCF7"/>
<feature type="compositionally biased region" description="Low complexity" evidence="1">
    <location>
        <begin position="247"/>
        <end position="264"/>
    </location>
</feature>
<feature type="compositionally biased region" description="Basic and acidic residues" evidence="1">
    <location>
        <begin position="179"/>
        <end position="194"/>
    </location>
</feature>
<sequence length="424" mass="46490">MALSASAPPAGMMIDPTKQGDYPILLGDRLAKKDGGNEATFINITYNHKSKSATANQRTKITRSPTSQDVYHLTITDKAGNAEKTALEYKYQGSIDPSIPVQGSEARNLVLVFDPTRKAFILEPVSTSLNFNLRTAPGKNKEVIEQYEQLHTLGDDGDHVSRDESDDEKPEDADQDNPYDFRHFLKKPESEKTKSALSATTTPDPHGTISTSNTPAMQPTKVEVKKMAPRPKQQTNPLRQPKRAPKAKPASAPTAKAKAQPKSAPRVDPEDDMLISDAEQSEKEEDDYSHPKSSQAVPSPSSNIIVDGDLIIDMGSPPTRPAFKVDPTHFSSSDHSAHGTDAENEDDEEIEDFRLPSPARQDARAATSAAADEPEDEDDNDEDEDALAAEMEAAFEEEASRTQSLQQTQRYMPSDDESEVSEEE</sequence>
<dbReference type="Pfam" id="PF09816">
    <property type="entry name" value="EAF"/>
    <property type="match status" value="1"/>
</dbReference>
<feature type="compositionally biased region" description="Polar residues" evidence="1">
    <location>
        <begin position="195"/>
        <end position="217"/>
    </location>
</feature>
<feature type="compositionally biased region" description="Polar residues" evidence="1">
    <location>
        <begin position="401"/>
        <end position="411"/>
    </location>
</feature>
<feature type="compositionally biased region" description="Polar residues" evidence="1">
    <location>
        <begin position="291"/>
        <end position="304"/>
    </location>
</feature>
<dbReference type="HOGENOM" id="CLU_041443_0_0_1"/>
<evidence type="ECO:0000256" key="1">
    <source>
        <dbReference type="SAM" id="MobiDB-lite"/>
    </source>
</evidence>
<evidence type="ECO:0000313" key="3">
    <source>
        <dbReference type="EMBL" id="KFX50227.1"/>
    </source>
</evidence>
<accession>A0A093VCF7</accession>
<feature type="compositionally biased region" description="Acidic residues" evidence="1">
    <location>
        <begin position="342"/>
        <end position="351"/>
    </location>
</feature>
<protein>
    <recommendedName>
        <fullName evidence="2">Transcription elongation factor Eaf N-terminal domain-containing protein</fullName>
    </recommendedName>
</protein>
<reference evidence="3" key="1">
    <citation type="journal article" date="2014" name="PLoS Genet.">
        <title>Signature Gene Expression Reveals Novel Clues to the Molecular Mechanisms of Dimorphic Transition in Penicillium marneffei.</title>
        <authorList>
            <person name="Yang E."/>
            <person name="Wang G."/>
            <person name="Cai J."/>
            <person name="Woo P.C."/>
            <person name="Lau S.K."/>
            <person name="Yuen K.-Y."/>
            <person name="Chow W.-N."/>
            <person name="Lin X."/>
        </authorList>
    </citation>
    <scope>NUCLEOTIDE SEQUENCE [LARGE SCALE GENOMIC DNA]</scope>
    <source>
        <strain evidence="3">PM1</strain>
    </source>
</reference>
<name>A0A093VCF7_TALMA</name>
<feature type="compositionally biased region" description="Acidic residues" evidence="1">
    <location>
        <begin position="372"/>
        <end position="397"/>
    </location>
</feature>
<dbReference type="InterPro" id="IPR019194">
    <property type="entry name" value="Tscrpt_elong_fac_Eaf_N"/>
</dbReference>